<comment type="caution">
    <text evidence="3">The sequence shown here is derived from an EMBL/GenBank/DDBJ whole genome shotgun (WGS) entry which is preliminary data.</text>
</comment>
<evidence type="ECO:0000256" key="1">
    <source>
        <dbReference type="SAM" id="MobiDB-lite"/>
    </source>
</evidence>
<dbReference type="SUPFAM" id="SSF55961">
    <property type="entry name" value="Bet v1-like"/>
    <property type="match status" value="2"/>
</dbReference>
<reference evidence="3 4" key="1">
    <citation type="submission" date="2024-08" db="EMBL/GenBank/DDBJ databases">
        <title>The draft genome of Apodemus speciosus.</title>
        <authorList>
            <person name="Nabeshima K."/>
            <person name="Suzuki S."/>
            <person name="Onuma M."/>
        </authorList>
    </citation>
    <scope>NUCLEOTIDE SEQUENCE [LARGE SCALE GENOMIC DNA]</scope>
    <source>
        <strain evidence="3">IB14-021</strain>
    </source>
</reference>
<evidence type="ECO:0000259" key="2">
    <source>
        <dbReference type="PROSITE" id="PS50848"/>
    </source>
</evidence>
<organism evidence="3 4">
    <name type="scientific">Apodemus speciosus</name>
    <name type="common">Large Japanese field mouse</name>
    <dbReference type="NCBI Taxonomy" id="105296"/>
    <lineage>
        <taxon>Eukaryota</taxon>
        <taxon>Metazoa</taxon>
        <taxon>Chordata</taxon>
        <taxon>Craniata</taxon>
        <taxon>Vertebrata</taxon>
        <taxon>Euteleostomi</taxon>
        <taxon>Mammalia</taxon>
        <taxon>Eutheria</taxon>
        <taxon>Euarchontoglires</taxon>
        <taxon>Glires</taxon>
        <taxon>Rodentia</taxon>
        <taxon>Myomorpha</taxon>
        <taxon>Muroidea</taxon>
        <taxon>Muridae</taxon>
        <taxon>Murinae</taxon>
        <taxon>Apodemus</taxon>
    </lineage>
</organism>
<dbReference type="PANTHER" id="PTHR19308:SF8">
    <property type="entry name" value="STAR-RELATED LIPID TRANSFER PROTEIN 7, MITOCHONDRIAL"/>
    <property type="match status" value="1"/>
</dbReference>
<proteinExistence type="predicted"/>
<dbReference type="Pfam" id="PF01852">
    <property type="entry name" value="START"/>
    <property type="match status" value="1"/>
</dbReference>
<gene>
    <name evidence="3" type="ORF">APTSU1_000208400</name>
</gene>
<keyword evidence="4" id="KW-1185">Reference proteome</keyword>
<dbReference type="Proteomes" id="UP001623349">
    <property type="component" value="Unassembled WGS sequence"/>
</dbReference>
<sequence length="429" mass="49139">MFPRRPPATLAAWLAGARGGGLLAALANQCRFVTGLRVRRAQQIAQLYGRLYSESSRCALLGRFWRRLRGRPGHASALMAALSGVFVWDEERIQEEELQRSINEMKRLEEMSNIFQCSGVENHPPEAKSPAGGNEKSKDKEEPWEMVMDKKHFKLWRRPITGTHLYQYRVFGTYTDVTPRQFFNVQVPSPDKSKDPALSPFAQPLVAVIFIDRSKTNWGQGPSAFGHADFRLNQSIRTNPQQLDTEYRKKWDALVIKLEVIERDAVSGSEVLHWVTHFPYPMYSRDYVYVRRYSVDQENNVMVLVSRAVEHPSVPESPEFVRVRSYESQMVIRPHKSFDENGFDYLLTYSDNPQTVFPRYCVSWMVSSGMPDFLEKLHMATLKAKNMEVKVKDYISAKPLEMSSEAKATAPSPERKSEGSCGPARIEYA</sequence>
<feature type="region of interest" description="Disordered" evidence="1">
    <location>
        <begin position="402"/>
        <end position="429"/>
    </location>
</feature>
<dbReference type="CDD" id="cd08911">
    <property type="entry name" value="START_STARD7-like"/>
    <property type="match status" value="1"/>
</dbReference>
<dbReference type="PROSITE" id="PS50848">
    <property type="entry name" value="START"/>
    <property type="match status" value="1"/>
</dbReference>
<dbReference type="SMART" id="SM00234">
    <property type="entry name" value="START"/>
    <property type="match status" value="1"/>
</dbReference>
<dbReference type="PANTHER" id="PTHR19308">
    <property type="entry name" value="PHOSPHATIDYLCHOLINE TRANSFER PROTEIN"/>
    <property type="match status" value="1"/>
</dbReference>
<evidence type="ECO:0000313" key="4">
    <source>
        <dbReference type="Proteomes" id="UP001623349"/>
    </source>
</evidence>
<name>A0ABQ0EIL8_APOSI</name>
<dbReference type="InterPro" id="IPR041949">
    <property type="entry name" value="START_STARD7"/>
</dbReference>
<accession>A0ABQ0EIL8</accession>
<feature type="region of interest" description="Disordered" evidence="1">
    <location>
        <begin position="119"/>
        <end position="143"/>
    </location>
</feature>
<dbReference type="InterPro" id="IPR023393">
    <property type="entry name" value="START-like_dom_sf"/>
</dbReference>
<dbReference type="Gene3D" id="3.30.530.20">
    <property type="match status" value="2"/>
</dbReference>
<protein>
    <submittedName>
        <fullName evidence="3">StAR-related lipid transfer protein 7, mitochondrial</fullName>
    </submittedName>
</protein>
<dbReference type="InterPro" id="IPR002913">
    <property type="entry name" value="START_lipid-bd_dom"/>
</dbReference>
<dbReference type="InterPro" id="IPR051213">
    <property type="entry name" value="START_lipid_transfer"/>
</dbReference>
<dbReference type="EMBL" id="BAAFST010000002">
    <property type="protein sequence ID" value="GAB1286854.1"/>
    <property type="molecule type" value="Genomic_DNA"/>
</dbReference>
<feature type="domain" description="START" evidence="2">
    <location>
        <begin position="243"/>
        <end position="386"/>
    </location>
</feature>
<evidence type="ECO:0000313" key="3">
    <source>
        <dbReference type="EMBL" id="GAB1286854.1"/>
    </source>
</evidence>